<feature type="compositionally biased region" description="Basic and acidic residues" evidence="1">
    <location>
        <begin position="345"/>
        <end position="355"/>
    </location>
</feature>
<proteinExistence type="predicted"/>
<dbReference type="AlphaFoldDB" id="M4SVJ5"/>
<feature type="chain" id="PRO_5004057625" evidence="2">
    <location>
        <begin position="30"/>
        <end position="383"/>
    </location>
</feature>
<evidence type="ECO:0000256" key="2">
    <source>
        <dbReference type="SAM" id="SignalP"/>
    </source>
</evidence>
<evidence type="ECO:0000256" key="1">
    <source>
        <dbReference type="SAM" id="MobiDB-lite"/>
    </source>
</evidence>
<evidence type="ECO:0000313" key="3">
    <source>
        <dbReference type="EMBL" id="AGH60428.1"/>
    </source>
</evidence>
<dbReference type="VEuPathDB" id="TriTrypDB:Tb427_000458100"/>
<name>M4SVJ5_9TRYP</name>
<feature type="compositionally biased region" description="Basic residues" evidence="1">
    <location>
        <begin position="356"/>
        <end position="383"/>
    </location>
</feature>
<feature type="signal peptide" evidence="2">
    <location>
        <begin position="1"/>
        <end position="29"/>
    </location>
</feature>
<reference evidence="3" key="2">
    <citation type="journal article" date="2014" name="Mol. Biochem. Parasitol.">
        <title>Capturing the variant surface glycoprotein repertoire (the VSGnome) of Trypanosoma brucei Lister 427.</title>
        <authorList>
            <person name="Cross G.A."/>
            <person name="Kim H.S."/>
            <person name="Wickstead B."/>
        </authorList>
    </citation>
    <scope>NUCLEOTIDE SEQUENCE</scope>
    <source>
        <strain evidence="3">Lister 427</strain>
    </source>
</reference>
<keyword evidence="2" id="KW-0732">Signal</keyword>
<protein>
    <submittedName>
        <fullName evidence="3">Variant surface glycoprotein 1500</fullName>
    </submittedName>
</protein>
<organism evidence="3">
    <name type="scientific">Trypanosoma brucei</name>
    <dbReference type="NCBI Taxonomy" id="5691"/>
    <lineage>
        <taxon>Eukaryota</taxon>
        <taxon>Discoba</taxon>
        <taxon>Euglenozoa</taxon>
        <taxon>Kinetoplastea</taxon>
        <taxon>Metakinetoplastina</taxon>
        <taxon>Trypanosomatida</taxon>
        <taxon>Trypanosomatidae</taxon>
        <taxon>Trypanosoma</taxon>
    </lineage>
</organism>
<reference evidence="3" key="1">
    <citation type="submission" date="2013-02" db="EMBL/GenBank/DDBJ databases">
        <authorList>
            <person name="Cross G.A.M."/>
            <person name="Kim H.-S."/>
            <person name="Wickstead B."/>
        </authorList>
    </citation>
    <scope>NUCLEOTIDE SEQUENCE</scope>
    <source>
        <strain evidence="3">Lister 427</strain>
    </source>
</reference>
<sequence>MHDIILLRTVVTLLAAISVLSFQLQPTAAADEAVNAVTDVCDEIIFLEELKQHFNQQITTAETRVHELASQTLQLTAAAVKQGSGSSARAFWALAALAGTRLQKQIVVAKQARTGDVGAAALAIADRLAQLKMAATATDKALGTIAATGHSPDTTTFGASGHDCTSTVQTSRGNYRACKAKAGNKGELAKAAQHLATMTQYKGLSTDIFKPPALTITTAAKGTLQSITTASGDHCHDNSGSSRAARGNALGIKSIAFSAITTKVTAISFSGPQATDDGCPAIPGSEADEVAITPNKLANLICKARKSTITKEETIKPTTVANLQSDPTMRDIAVLLENREKAAAKEISNENDKAKKGSSKHIVRSTNCRHRPTLFAKTGRKRR</sequence>
<accession>M4SVJ5</accession>
<feature type="region of interest" description="Disordered" evidence="1">
    <location>
        <begin position="345"/>
        <end position="383"/>
    </location>
</feature>
<dbReference type="EMBL" id="KC612997">
    <property type="protein sequence ID" value="AGH60428.1"/>
    <property type="molecule type" value="Genomic_DNA"/>
</dbReference>
<dbReference type="VEuPathDB" id="TriTrypDB:Tb927.11.18740"/>